<accession>A0A1W1HBY5</accession>
<evidence type="ECO:0000313" key="1">
    <source>
        <dbReference type="EMBL" id="SLM29888.1"/>
    </source>
</evidence>
<gene>
    <name evidence="1" type="ORF">MTBBW1_2000002</name>
</gene>
<dbReference type="Proteomes" id="UP000191931">
    <property type="component" value="Unassembled WGS sequence"/>
</dbReference>
<organism evidence="1 2">
    <name type="scientific">Desulfamplus magnetovallimortis</name>
    <dbReference type="NCBI Taxonomy" id="1246637"/>
    <lineage>
        <taxon>Bacteria</taxon>
        <taxon>Pseudomonadati</taxon>
        <taxon>Thermodesulfobacteriota</taxon>
        <taxon>Desulfobacteria</taxon>
        <taxon>Desulfobacterales</taxon>
        <taxon>Desulfobacteraceae</taxon>
        <taxon>Desulfamplus</taxon>
    </lineage>
</organism>
<proteinExistence type="predicted"/>
<protein>
    <submittedName>
        <fullName evidence="1">Uncharacterized protein</fullName>
    </submittedName>
</protein>
<name>A0A1W1HBY5_9BACT</name>
<sequence length="35" mass="3798">MNSMIGIDVNVEGVEKQEMNSMIGMGVSVKGVERE</sequence>
<dbReference type="AlphaFoldDB" id="A0A1W1HBY5"/>
<reference evidence="1 2" key="1">
    <citation type="submission" date="2017-03" db="EMBL/GenBank/DDBJ databases">
        <authorList>
            <person name="Afonso C.L."/>
            <person name="Miller P.J."/>
            <person name="Scott M.A."/>
            <person name="Spackman E."/>
            <person name="Goraichik I."/>
            <person name="Dimitrov K.M."/>
            <person name="Suarez D.L."/>
            <person name="Swayne D.E."/>
        </authorList>
    </citation>
    <scope>NUCLEOTIDE SEQUENCE [LARGE SCALE GENOMIC DNA]</scope>
    <source>
        <strain evidence="1">PRJEB14757</strain>
    </source>
</reference>
<keyword evidence="2" id="KW-1185">Reference proteome</keyword>
<evidence type="ECO:0000313" key="2">
    <source>
        <dbReference type="Proteomes" id="UP000191931"/>
    </source>
</evidence>
<dbReference type="EMBL" id="FWEV01000114">
    <property type="protein sequence ID" value="SLM29888.1"/>
    <property type="molecule type" value="Genomic_DNA"/>
</dbReference>